<evidence type="ECO:0000313" key="3">
    <source>
        <dbReference type="EMBL" id="PZO87932.1"/>
    </source>
</evidence>
<evidence type="ECO:0000256" key="1">
    <source>
        <dbReference type="ARBA" id="ARBA00007689"/>
    </source>
</evidence>
<accession>A0A2W5A3X3</accession>
<evidence type="ECO:0000313" key="4">
    <source>
        <dbReference type="Proteomes" id="UP000249557"/>
    </source>
</evidence>
<dbReference type="InterPro" id="IPR011008">
    <property type="entry name" value="Dimeric_a/b-barrel"/>
</dbReference>
<dbReference type="InterPro" id="IPR051807">
    <property type="entry name" value="Sec-metab_biosynth-assoc"/>
</dbReference>
<comment type="similarity">
    <text evidence="1">Belongs to the YciI family.</text>
</comment>
<dbReference type="EMBL" id="QFNK01000035">
    <property type="protein sequence ID" value="PZO87932.1"/>
    <property type="molecule type" value="Genomic_DNA"/>
</dbReference>
<dbReference type="PANTHER" id="PTHR33606">
    <property type="entry name" value="PROTEIN YCII"/>
    <property type="match status" value="1"/>
</dbReference>
<feature type="domain" description="YCII-related" evidence="2">
    <location>
        <begin position="13"/>
        <end position="91"/>
    </location>
</feature>
<proteinExistence type="inferred from homology"/>
<gene>
    <name evidence="3" type="ORF">DI626_02880</name>
</gene>
<name>A0A2W5A3X3_9BACT</name>
<dbReference type="InterPro" id="IPR005545">
    <property type="entry name" value="YCII"/>
</dbReference>
<reference evidence="3 4" key="1">
    <citation type="submission" date="2017-08" db="EMBL/GenBank/DDBJ databases">
        <title>Infants hospitalized years apart are colonized by the same room-sourced microbial strains.</title>
        <authorList>
            <person name="Brooks B."/>
            <person name="Olm M.R."/>
            <person name="Firek B.A."/>
            <person name="Baker R."/>
            <person name="Thomas B.C."/>
            <person name="Morowitz M.J."/>
            <person name="Banfield J.F."/>
        </authorList>
    </citation>
    <scope>NUCLEOTIDE SEQUENCE [LARGE SCALE GENOMIC DNA]</scope>
    <source>
        <strain evidence="3">S2_018_000_R2_104</strain>
    </source>
</reference>
<dbReference type="Gene3D" id="3.30.70.1060">
    <property type="entry name" value="Dimeric alpha+beta barrel"/>
    <property type="match status" value="1"/>
</dbReference>
<evidence type="ECO:0000259" key="2">
    <source>
        <dbReference type="Pfam" id="PF03795"/>
    </source>
</evidence>
<sequence>MPQFIVIGHDGTDEGALERRMAARDAHLKVCADSVASGNQLIGAAMMDDAGKMNGSVMVMNFDTREDLDEWLKREPYVSGKVWDRIEVIPCKVPDTFAHCFPKK</sequence>
<comment type="caution">
    <text evidence="3">The sequence shown here is derived from an EMBL/GenBank/DDBJ whole genome shotgun (WGS) entry which is preliminary data.</text>
</comment>
<organism evidence="3 4">
    <name type="scientific">Micavibrio aeruginosavorus</name>
    <dbReference type="NCBI Taxonomy" id="349221"/>
    <lineage>
        <taxon>Bacteria</taxon>
        <taxon>Pseudomonadati</taxon>
        <taxon>Bdellovibrionota</taxon>
        <taxon>Bdellovibrionia</taxon>
        <taxon>Bdellovibrionales</taxon>
        <taxon>Pseudobdellovibrionaceae</taxon>
        <taxon>Micavibrio</taxon>
    </lineage>
</organism>
<protein>
    <recommendedName>
        <fullName evidence="2">YCII-related domain-containing protein</fullName>
    </recommendedName>
</protein>
<dbReference type="PANTHER" id="PTHR33606:SF3">
    <property type="entry name" value="PROTEIN YCII"/>
    <property type="match status" value="1"/>
</dbReference>
<dbReference type="SUPFAM" id="SSF54909">
    <property type="entry name" value="Dimeric alpha+beta barrel"/>
    <property type="match status" value="1"/>
</dbReference>
<dbReference type="AlphaFoldDB" id="A0A2W5A3X3"/>
<dbReference type="Pfam" id="PF03795">
    <property type="entry name" value="YCII"/>
    <property type="match status" value="1"/>
</dbReference>
<dbReference type="Proteomes" id="UP000249557">
    <property type="component" value="Unassembled WGS sequence"/>
</dbReference>